<feature type="transmembrane region" description="Helical" evidence="1">
    <location>
        <begin position="149"/>
        <end position="182"/>
    </location>
</feature>
<dbReference type="SMART" id="SM00830">
    <property type="entry name" value="CM_2"/>
    <property type="match status" value="1"/>
</dbReference>
<dbReference type="PANTHER" id="PTHR23021">
    <property type="entry name" value="SERPENTINE RECEPTOR, CLASS T"/>
    <property type="match status" value="1"/>
</dbReference>
<evidence type="ECO:0000313" key="4">
    <source>
        <dbReference type="Proteomes" id="UP000605970"/>
    </source>
</evidence>
<dbReference type="PANTHER" id="PTHR23021:SF11">
    <property type="entry name" value="SERPENTINE RECEPTOR, CLASS T"/>
    <property type="match status" value="1"/>
</dbReference>
<keyword evidence="4" id="KW-1185">Reference proteome</keyword>
<feature type="transmembrane region" description="Helical" evidence="1">
    <location>
        <begin position="243"/>
        <end position="264"/>
    </location>
</feature>
<evidence type="ECO:0000256" key="1">
    <source>
        <dbReference type="SAM" id="Phobius"/>
    </source>
</evidence>
<protein>
    <recommendedName>
        <fullName evidence="2">Chorismate mutase domain-containing protein</fullName>
    </recommendedName>
</protein>
<name>A0A8S9ZDC3_9BILA</name>
<proteinExistence type="predicted"/>
<organism evidence="3 4">
    <name type="scientific">Meloidogyne graminicola</name>
    <dbReference type="NCBI Taxonomy" id="189291"/>
    <lineage>
        <taxon>Eukaryota</taxon>
        <taxon>Metazoa</taxon>
        <taxon>Ecdysozoa</taxon>
        <taxon>Nematoda</taxon>
        <taxon>Chromadorea</taxon>
        <taxon>Rhabditida</taxon>
        <taxon>Tylenchina</taxon>
        <taxon>Tylenchomorpha</taxon>
        <taxon>Tylenchoidea</taxon>
        <taxon>Meloidogynidae</taxon>
        <taxon>Meloidogyninae</taxon>
        <taxon>Meloidogyne</taxon>
    </lineage>
</organism>
<feature type="domain" description="Chorismate mutase" evidence="2">
    <location>
        <begin position="352"/>
        <end position="424"/>
    </location>
</feature>
<dbReference type="InterPro" id="IPR036263">
    <property type="entry name" value="Chorismate_II_sf"/>
</dbReference>
<sequence length="534" mass="62036">MEVYFFKPNEYERLYNCSIYNIDQIPLEKRKHEWLGIFFFSLSTIYEILYIPCMFSIWKRMTNSHCYKIMFLIGIIDMLTLLCNGLLTGYLGYYGYVFCSSPRLIYIAGAYGLGCWCTESTMEVILAINRCAELWSDQLADKLFSGIKLVIWMIIPIMYGILTAFFTKPVAFSGIYFSWFFNPHVDYIDDINGIYENILHSIHNNVILALLVVTYVAFYFILLTKSKGRTQSTEQNTFSEKMIFLQVLLISLINATAAGLYVYMQYFHVNEVLILLAQFNWMNAHGIPPVIYLTLNKSIQRDCVGMLKNLLGKNVTIHPITTGSHPPQIFSLYSLNKTKENEKNDKDGKIFKKVLILTSQVLDFSRPVALYEFANNHSIDHSDKEDSFLQRIDDKAKEIGLDREFARLYFTDQINASKIVQKAYFDVWNKTGLPKEPVIDIHTTQFQTKMGNVTMTLAEALLPIVKYRDNKCIKETEKITKELKKNKQINICEEFKRNEGFKLAISHLFDIITNQNFLLFKNFVAILFPSFYIN</sequence>
<dbReference type="Gene3D" id="1.20.59.10">
    <property type="entry name" value="Chorismate mutase"/>
    <property type="match status" value="1"/>
</dbReference>
<dbReference type="GO" id="GO:0046417">
    <property type="term" value="P:chorismate metabolic process"/>
    <property type="evidence" value="ECO:0007669"/>
    <property type="project" value="InterPro"/>
</dbReference>
<dbReference type="Pfam" id="PF10321">
    <property type="entry name" value="7TM_GPCR_Srt"/>
    <property type="match status" value="1"/>
</dbReference>
<dbReference type="GO" id="GO:0004106">
    <property type="term" value="F:chorismate mutase activity"/>
    <property type="evidence" value="ECO:0007669"/>
    <property type="project" value="InterPro"/>
</dbReference>
<reference evidence="3" key="1">
    <citation type="journal article" date="2020" name="Ecol. Evol.">
        <title>Genome structure and content of the rice root-knot nematode (Meloidogyne graminicola).</title>
        <authorList>
            <person name="Phan N.T."/>
            <person name="Danchin E.G.J."/>
            <person name="Klopp C."/>
            <person name="Perfus-Barbeoch L."/>
            <person name="Kozlowski D.K."/>
            <person name="Koutsovoulos G.D."/>
            <person name="Lopez-Roques C."/>
            <person name="Bouchez O."/>
            <person name="Zahm M."/>
            <person name="Besnard G."/>
            <person name="Bellafiore S."/>
        </authorList>
    </citation>
    <scope>NUCLEOTIDE SEQUENCE</scope>
    <source>
        <strain evidence="3">VN-18</strain>
    </source>
</reference>
<evidence type="ECO:0000259" key="2">
    <source>
        <dbReference type="SMART" id="SM00830"/>
    </source>
</evidence>
<feature type="transmembrane region" description="Helical" evidence="1">
    <location>
        <begin position="105"/>
        <end position="128"/>
    </location>
</feature>
<comment type="caution">
    <text evidence="3">The sequence shown here is derived from an EMBL/GenBank/DDBJ whole genome shotgun (WGS) entry which is preliminary data.</text>
</comment>
<dbReference type="EMBL" id="JABEBT010000152">
    <property type="protein sequence ID" value="KAF7627333.1"/>
    <property type="molecule type" value="Genomic_DNA"/>
</dbReference>
<dbReference type="SUPFAM" id="SSF81321">
    <property type="entry name" value="Family A G protein-coupled receptor-like"/>
    <property type="match status" value="1"/>
</dbReference>
<dbReference type="InterPro" id="IPR002701">
    <property type="entry name" value="CM_II_prokaryot"/>
</dbReference>
<dbReference type="InterPro" id="IPR019425">
    <property type="entry name" value="7TM_GPCR_serpentine_rcpt_Srt"/>
</dbReference>
<feature type="transmembrane region" description="Helical" evidence="1">
    <location>
        <begin position="202"/>
        <end position="222"/>
    </location>
</feature>
<gene>
    <name evidence="3" type="ORF">Mgra_00009374</name>
</gene>
<dbReference type="InterPro" id="IPR036979">
    <property type="entry name" value="CM_dom_sf"/>
</dbReference>
<dbReference type="OrthoDB" id="5875846at2759"/>
<keyword evidence="1" id="KW-1133">Transmembrane helix</keyword>
<accession>A0A8S9ZDC3</accession>
<dbReference type="SUPFAM" id="SSF48600">
    <property type="entry name" value="Chorismate mutase II"/>
    <property type="match status" value="1"/>
</dbReference>
<feature type="transmembrane region" description="Helical" evidence="1">
    <location>
        <begin position="34"/>
        <end position="57"/>
    </location>
</feature>
<feature type="transmembrane region" description="Helical" evidence="1">
    <location>
        <begin position="69"/>
        <end position="93"/>
    </location>
</feature>
<keyword evidence="1" id="KW-0812">Transmembrane</keyword>
<keyword evidence="1" id="KW-0472">Membrane</keyword>
<dbReference type="AlphaFoldDB" id="A0A8S9ZDC3"/>
<evidence type="ECO:0000313" key="3">
    <source>
        <dbReference type="EMBL" id="KAF7627333.1"/>
    </source>
</evidence>
<dbReference type="Proteomes" id="UP000605970">
    <property type="component" value="Unassembled WGS sequence"/>
</dbReference>